<evidence type="ECO:0000256" key="3">
    <source>
        <dbReference type="ARBA" id="ARBA00022692"/>
    </source>
</evidence>
<feature type="domain" description="VTT" evidence="7">
    <location>
        <begin position="60"/>
        <end position="170"/>
    </location>
</feature>
<comment type="subcellular location">
    <subcellularLocation>
        <location evidence="1">Cell membrane</location>
        <topology evidence="1">Multi-pass membrane protein</topology>
    </subcellularLocation>
</comment>
<keyword evidence="2" id="KW-1003">Cell membrane</keyword>
<organism evidence="9 10">
    <name type="scientific">Haloplanus aerogenes</name>
    <dbReference type="NCBI Taxonomy" id="660522"/>
    <lineage>
        <taxon>Archaea</taxon>
        <taxon>Methanobacteriati</taxon>
        <taxon>Methanobacteriota</taxon>
        <taxon>Stenosarchaea group</taxon>
        <taxon>Halobacteria</taxon>
        <taxon>Halobacteriales</taxon>
        <taxon>Haloferacaceae</taxon>
        <taxon>Haloplanus</taxon>
    </lineage>
</organism>
<evidence type="ECO:0000256" key="2">
    <source>
        <dbReference type="ARBA" id="ARBA00022475"/>
    </source>
</evidence>
<dbReference type="PANTHER" id="PTHR12677">
    <property type="entry name" value="GOLGI APPARATUS MEMBRANE PROTEIN TVP38-RELATED"/>
    <property type="match status" value="1"/>
</dbReference>
<dbReference type="GO" id="GO:0005886">
    <property type="term" value="C:plasma membrane"/>
    <property type="evidence" value="ECO:0007669"/>
    <property type="project" value="UniProtKB-SubCell"/>
</dbReference>
<dbReference type="EMBL" id="CP034145">
    <property type="protein sequence ID" value="AZH26463.1"/>
    <property type="molecule type" value="Genomic_DNA"/>
</dbReference>
<protein>
    <submittedName>
        <fullName evidence="9">Putative membrane protein YdjX (TVP38/TMEM64 family)</fullName>
    </submittedName>
    <submittedName>
        <fullName evidence="8">TVP38/TMEM64 family protein</fullName>
    </submittedName>
</protein>
<keyword evidence="11" id="KW-1185">Reference proteome</keyword>
<reference evidence="9 10" key="1">
    <citation type="journal article" date="2015" name="Stand. Genomic Sci.">
        <title>Genomic Encyclopedia of Bacterial and Archaeal Type Strains, Phase III: the genomes of soil and plant-associated and newly described type strains.</title>
        <authorList>
            <person name="Whitman W.B."/>
            <person name="Woyke T."/>
            <person name="Klenk H.P."/>
            <person name="Zhou Y."/>
            <person name="Lilburn T.G."/>
            <person name="Beck B.J."/>
            <person name="De Vos P."/>
            <person name="Vandamme P."/>
            <person name="Eisen J.A."/>
            <person name="Garrity G."/>
            <person name="Hugenholtz P."/>
            <person name="Kyrpides N.C."/>
        </authorList>
    </citation>
    <scope>NUCLEOTIDE SEQUENCE [LARGE SCALE GENOMIC DNA]</scope>
    <source>
        <strain evidence="9 10">CGMCC 1.10124</strain>
    </source>
</reference>
<sequence>MVSTRRLRLLSLCLGLGALAVLGWQYSVADLLAYIRGENRWVVVFGLGVLYLVRPLLLWPLSVFSVFIGYVFGFPVGVPLVLGGTLLTCLPPFLVATHFGHEFGRLATHGSALVETTGELRGMVAARLSPAPADAVSYGAGIAGVPLRSFALGTLVGELPWALFYVLLGRSLRTFSAAGIEQIDLRLLLLAALVSVLLVARPLYEYLRDRLRF</sequence>
<evidence type="ECO:0000313" key="10">
    <source>
        <dbReference type="Proteomes" id="UP000277326"/>
    </source>
</evidence>
<keyword evidence="3 6" id="KW-0812">Transmembrane</keyword>
<dbReference type="KEGG" id="haer:DU502_14275"/>
<reference evidence="8 11" key="2">
    <citation type="submission" date="2018-07" db="EMBL/GenBank/DDBJ databases">
        <title>Genome sequences of Haloplanus aerogenes JCM 16430T.</title>
        <authorList>
            <person name="Kim Y.B."/>
            <person name="Roh S.W."/>
        </authorList>
    </citation>
    <scope>NUCLEOTIDE SEQUENCE [LARGE SCALE GENOMIC DNA]</scope>
    <source>
        <strain evidence="8 11">JCM 16430</strain>
    </source>
</reference>
<keyword evidence="4 6" id="KW-1133">Transmembrane helix</keyword>
<accession>A0A3M0DF30</accession>
<dbReference type="OrthoDB" id="293407at2157"/>
<evidence type="ECO:0000259" key="7">
    <source>
        <dbReference type="Pfam" id="PF09335"/>
    </source>
</evidence>
<feature type="transmembrane region" description="Helical" evidence="6">
    <location>
        <begin position="64"/>
        <end position="87"/>
    </location>
</feature>
<evidence type="ECO:0000313" key="9">
    <source>
        <dbReference type="EMBL" id="RMB18069.1"/>
    </source>
</evidence>
<dbReference type="AlphaFoldDB" id="A0A3M0DF30"/>
<reference evidence="9" key="3">
    <citation type="submission" date="2018-10" db="EMBL/GenBank/DDBJ databases">
        <authorList>
            <person name="Whitman W."/>
            <person name="Huntemann M."/>
            <person name="Clum A."/>
            <person name="Pillay M."/>
            <person name="Palaniappan K."/>
            <person name="Varghese N."/>
            <person name="Mikhailova N."/>
            <person name="Stamatis D."/>
            <person name="Reddy T."/>
            <person name="Daum C."/>
            <person name="Shapiro N."/>
            <person name="Ivanova N."/>
            <person name="Kyrpides N."/>
            <person name="Woyke T."/>
        </authorList>
    </citation>
    <scope>NUCLEOTIDE SEQUENCE</scope>
    <source>
        <strain evidence="9">CGMCC 1.10124</strain>
    </source>
</reference>
<proteinExistence type="predicted"/>
<feature type="transmembrane region" description="Helical" evidence="6">
    <location>
        <begin position="147"/>
        <end position="167"/>
    </location>
</feature>
<evidence type="ECO:0000256" key="5">
    <source>
        <dbReference type="ARBA" id="ARBA00023136"/>
    </source>
</evidence>
<dbReference type="PANTHER" id="PTHR12677:SF59">
    <property type="entry name" value="GOLGI APPARATUS MEMBRANE PROTEIN TVP38-RELATED"/>
    <property type="match status" value="1"/>
</dbReference>
<dbReference type="EMBL" id="REFS01000003">
    <property type="protein sequence ID" value="RMB18069.1"/>
    <property type="molecule type" value="Genomic_DNA"/>
</dbReference>
<dbReference type="Proteomes" id="UP000282007">
    <property type="component" value="Chromosome"/>
</dbReference>
<dbReference type="GeneID" id="38472475"/>
<name>A0A3M0DF30_9EURY</name>
<evidence type="ECO:0000256" key="4">
    <source>
        <dbReference type="ARBA" id="ARBA00022989"/>
    </source>
</evidence>
<dbReference type="Proteomes" id="UP000277326">
    <property type="component" value="Unassembled WGS sequence"/>
</dbReference>
<dbReference type="Pfam" id="PF09335">
    <property type="entry name" value="VTT_dom"/>
    <property type="match status" value="1"/>
</dbReference>
<dbReference type="RefSeq" id="WP_124897089.1">
    <property type="nucleotide sequence ID" value="NZ_CP034145.1"/>
</dbReference>
<keyword evidence="5 6" id="KW-0472">Membrane</keyword>
<evidence type="ECO:0000313" key="11">
    <source>
        <dbReference type="Proteomes" id="UP000282007"/>
    </source>
</evidence>
<evidence type="ECO:0000256" key="6">
    <source>
        <dbReference type="SAM" id="Phobius"/>
    </source>
</evidence>
<evidence type="ECO:0000313" key="8">
    <source>
        <dbReference type="EMBL" id="AZH26463.1"/>
    </source>
</evidence>
<feature type="transmembrane region" description="Helical" evidence="6">
    <location>
        <begin position="39"/>
        <end position="57"/>
    </location>
</feature>
<evidence type="ECO:0000256" key="1">
    <source>
        <dbReference type="ARBA" id="ARBA00004651"/>
    </source>
</evidence>
<feature type="transmembrane region" description="Helical" evidence="6">
    <location>
        <begin position="187"/>
        <end position="204"/>
    </location>
</feature>
<gene>
    <name evidence="9" type="ORF">ATH50_1515</name>
    <name evidence="8" type="ORF">DU502_14275</name>
</gene>
<dbReference type="InterPro" id="IPR015414">
    <property type="entry name" value="TMEM64"/>
</dbReference>
<dbReference type="InterPro" id="IPR032816">
    <property type="entry name" value="VTT_dom"/>
</dbReference>